<reference evidence="3 4" key="1">
    <citation type="submission" date="2018-03" db="EMBL/GenBank/DDBJ databases">
        <title>Genomic Encyclopedia of Type Strains, Phase III (KMG-III): the genomes of soil and plant-associated and newly described type strains.</title>
        <authorList>
            <person name="Whitman W."/>
        </authorList>
    </citation>
    <scope>NUCLEOTIDE SEQUENCE [LARGE SCALE GENOMIC DNA]</scope>
    <source>
        <strain evidence="3 4">MWH-P2sevCIIIb</strain>
    </source>
</reference>
<comment type="caution">
    <text evidence="3">The sequence shown here is derived from an EMBL/GenBank/DDBJ whole genome shotgun (WGS) entry which is preliminary data.</text>
</comment>
<dbReference type="PIRSF" id="PIRSF017082">
    <property type="entry name" value="YflP"/>
    <property type="match status" value="1"/>
</dbReference>
<dbReference type="OrthoDB" id="8678477at2"/>
<feature type="signal peptide" evidence="2">
    <location>
        <begin position="1"/>
        <end position="23"/>
    </location>
</feature>
<evidence type="ECO:0000313" key="3">
    <source>
        <dbReference type="EMBL" id="PRY99605.1"/>
    </source>
</evidence>
<evidence type="ECO:0000256" key="1">
    <source>
        <dbReference type="ARBA" id="ARBA00006987"/>
    </source>
</evidence>
<dbReference type="Pfam" id="PF03401">
    <property type="entry name" value="TctC"/>
    <property type="match status" value="1"/>
</dbReference>
<dbReference type="CDD" id="cd07012">
    <property type="entry name" value="PBP2_Bug_TTT"/>
    <property type="match status" value="1"/>
</dbReference>
<keyword evidence="4" id="KW-1185">Reference proteome</keyword>
<sequence>MKTTSKILVCCVFTFGLGANAIAAWPEKPITIIVPAAPGGTADISTRVISDKLAAALGTTVVVENKAGAAGIIGSQSLVRSAPDGYTLDMGNIGPNAINYSMYKKLPYKPEDFSAVTMVVAVPNILVVNNESPYKTARELIEAIKKNPSGQYSFGSSGTGQSPHLSGEMFLQRAGIQAAHVPYKGAGPAVSALLGNQFTFMIDNLPSSMPYIKGGQFRALAITSKTRSPELPDVPTMAEAGIDNMVVTAWFGLVAPAGTPLEIRRKIQQATKAVLEAPEMQARFQAMGGTTGGNTPEAFQTYIDEQRATWKPIVEGAHLSMEQ</sequence>
<comment type="similarity">
    <text evidence="1">Belongs to the UPF0065 (bug) family.</text>
</comment>
<dbReference type="Gene3D" id="3.40.190.10">
    <property type="entry name" value="Periplasmic binding protein-like II"/>
    <property type="match status" value="1"/>
</dbReference>
<protein>
    <submittedName>
        <fullName evidence="3">Tripartite-type tricarboxylate transporter receptor subunit TctC</fullName>
    </submittedName>
</protein>
<keyword evidence="3" id="KW-0675">Receptor</keyword>
<dbReference type="Proteomes" id="UP000238308">
    <property type="component" value="Unassembled WGS sequence"/>
</dbReference>
<dbReference type="SUPFAM" id="SSF53850">
    <property type="entry name" value="Periplasmic binding protein-like II"/>
    <property type="match status" value="1"/>
</dbReference>
<proteinExistence type="inferred from homology"/>
<dbReference type="AlphaFoldDB" id="A0A2T0XL06"/>
<evidence type="ECO:0000256" key="2">
    <source>
        <dbReference type="SAM" id="SignalP"/>
    </source>
</evidence>
<evidence type="ECO:0000313" key="4">
    <source>
        <dbReference type="Proteomes" id="UP000238308"/>
    </source>
</evidence>
<dbReference type="EMBL" id="PVTV01000011">
    <property type="protein sequence ID" value="PRY99605.1"/>
    <property type="molecule type" value="Genomic_DNA"/>
</dbReference>
<dbReference type="InterPro" id="IPR005064">
    <property type="entry name" value="BUG"/>
</dbReference>
<organism evidence="3 4">
    <name type="scientific">Jezberella montanilacus</name>
    <dbReference type="NCBI Taxonomy" id="323426"/>
    <lineage>
        <taxon>Bacteria</taxon>
        <taxon>Pseudomonadati</taxon>
        <taxon>Pseudomonadota</taxon>
        <taxon>Betaproteobacteria</taxon>
        <taxon>Burkholderiales</taxon>
        <taxon>Alcaligenaceae</taxon>
        <taxon>Jezberella</taxon>
    </lineage>
</organism>
<keyword evidence="2" id="KW-0732">Signal</keyword>
<dbReference type="PANTHER" id="PTHR42928">
    <property type="entry name" value="TRICARBOXYLATE-BINDING PROTEIN"/>
    <property type="match status" value="1"/>
</dbReference>
<dbReference type="RefSeq" id="WP_106226882.1">
    <property type="nucleotide sequence ID" value="NZ_PVTV01000011.1"/>
</dbReference>
<dbReference type="PANTHER" id="PTHR42928:SF5">
    <property type="entry name" value="BLR1237 PROTEIN"/>
    <property type="match status" value="1"/>
</dbReference>
<dbReference type="Gene3D" id="3.40.190.150">
    <property type="entry name" value="Bordetella uptake gene, domain 1"/>
    <property type="match status" value="1"/>
</dbReference>
<name>A0A2T0XL06_9BURK</name>
<accession>A0A2T0XL06</accession>
<gene>
    <name evidence="3" type="ORF">BCM14_1057</name>
</gene>
<feature type="chain" id="PRO_5015773545" evidence="2">
    <location>
        <begin position="24"/>
        <end position="323"/>
    </location>
</feature>
<dbReference type="InterPro" id="IPR042100">
    <property type="entry name" value="Bug_dom1"/>
</dbReference>